<organism evidence="1 4">
    <name type="scientific">Rotaria sordida</name>
    <dbReference type="NCBI Taxonomy" id="392033"/>
    <lineage>
        <taxon>Eukaryota</taxon>
        <taxon>Metazoa</taxon>
        <taxon>Spiralia</taxon>
        <taxon>Gnathifera</taxon>
        <taxon>Rotifera</taxon>
        <taxon>Eurotatoria</taxon>
        <taxon>Bdelloidea</taxon>
        <taxon>Philodinida</taxon>
        <taxon>Philodinidae</taxon>
        <taxon>Rotaria</taxon>
    </lineage>
</organism>
<evidence type="ECO:0000313" key="4">
    <source>
        <dbReference type="Proteomes" id="UP000663882"/>
    </source>
</evidence>
<evidence type="ECO:0008006" key="5">
    <source>
        <dbReference type="Google" id="ProtNLM"/>
    </source>
</evidence>
<evidence type="ECO:0000313" key="1">
    <source>
        <dbReference type="EMBL" id="CAF1368201.1"/>
    </source>
</evidence>
<dbReference type="Gene3D" id="1.10.10.60">
    <property type="entry name" value="Homeodomain-like"/>
    <property type="match status" value="1"/>
</dbReference>
<dbReference type="OrthoDB" id="9909311at2759"/>
<dbReference type="AlphaFoldDB" id="A0A815INF1"/>
<comment type="caution">
    <text evidence="1">The sequence shown here is derived from an EMBL/GenBank/DDBJ whole genome shotgun (WGS) entry which is preliminary data.</text>
</comment>
<sequence>MTSRHELTLQEKIQLTFDNKDGNGLSQRKLAVEYNISLDSVSNILN</sequence>
<dbReference type="Proteomes" id="UP000663874">
    <property type="component" value="Unassembled WGS sequence"/>
</dbReference>
<reference evidence="1" key="1">
    <citation type="submission" date="2021-02" db="EMBL/GenBank/DDBJ databases">
        <authorList>
            <person name="Nowell W R."/>
        </authorList>
    </citation>
    <scope>NUCLEOTIDE SEQUENCE</scope>
</reference>
<dbReference type="EMBL" id="CAJOBD010011277">
    <property type="protein sequence ID" value="CAF4165081.1"/>
    <property type="molecule type" value="Genomic_DNA"/>
</dbReference>
<dbReference type="EMBL" id="CAJNOO010004093">
    <property type="protein sequence ID" value="CAF1368201.1"/>
    <property type="molecule type" value="Genomic_DNA"/>
</dbReference>
<proteinExistence type="predicted"/>
<feature type="non-terminal residue" evidence="1">
    <location>
        <position position="46"/>
    </location>
</feature>
<dbReference type="EMBL" id="CAJOBE010005587">
    <property type="protein sequence ID" value="CAF3978370.1"/>
    <property type="molecule type" value="Genomic_DNA"/>
</dbReference>
<protein>
    <recommendedName>
        <fullName evidence="5">HTH psq-type domain-containing protein</fullName>
    </recommendedName>
</protein>
<evidence type="ECO:0000313" key="3">
    <source>
        <dbReference type="EMBL" id="CAF4165081.1"/>
    </source>
</evidence>
<name>A0A815INF1_9BILA</name>
<evidence type="ECO:0000313" key="2">
    <source>
        <dbReference type="EMBL" id="CAF3978370.1"/>
    </source>
</evidence>
<gene>
    <name evidence="2" type="ORF">FNK824_LOCUS24723</name>
    <name evidence="3" type="ORF">JBS370_LOCUS34709</name>
    <name evidence="1" type="ORF">RFH988_LOCUS33193</name>
</gene>
<dbReference type="Proteomes" id="UP000663882">
    <property type="component" value="Unassembled WGS sequence"/>
</dbReference>
<accession>A0A815INF1</accession>
<dbReference type="Proteomes" id="UP000663836">
    <property type="component" value="Unassembled WGS sequence"/>
</dbReference>